<feature type="transmembrane region" description="Helical" evidence="1">
    <location>
        <begin position="125"/>
        <end position="150"/>
    </location>
</feature>
<proteinExistence type="predicted"/>
<accession>A0A8H7TYJ7</accession>
<gene>
    <name evidence="2" type="ORF">IEO21_08738</name>
</gene>
<evidence type="ECO:0000256" key="1">
    <source>
        <dbReference type="SAM" id="Phobius"/>
    </source>
</evidence>
<organism evidence="2 3">
    <name type="scientific">Rhodonia placenta</name>
    <dbReference type="NCBI Taxonomy" id="104341"/>
    <lineage>
        <taxon>Eukaryota</taxon>
        <taxon>Fungi</taxon>
        <taxon>Dikarya</taxon>
        <taxon>Basidiomycota</taxon>
        <taxon>Agaricomycotina</taxon>
        <taxon>Agaricomycetes</taxon>
        <taxon>Polyporales</taxon>
        <taxon>Adustoporiaceae</taxon>
        <taxon>Rhodonia</taxon>
    </lineage>
</organism>
<keyword evidence="1" id="KW-0812">Transmembrane</keyword>
<keyword evidence="1" id="KW-1133">Transmembrane helix</keyword>
<name>A0A8H7TYJ7_9APHY</name>
<reference evidence="2" key="2">
    <citation type="journal article" name="Front. Microbiol.">
        <title>Degradative Capacity of Two Strains of Rhodonia placenta: From Phenotype to Genotype.</title>
        <authorList>
            <person name="Kolle M."/>
            <person name="Horta M.A.C."/>
            <person name="Nowrousian M."/>
            <person name="Ohm R.A."/>
            <person name="Benz J.P."/>
            <person name="Pilgard A."/>
        </authorList>
    </citation>
    <scope>NUCLEOTIDE SEQUENCE</scope>
    <source>
        <strain evidence="2">FPRL280</strain>
    </source>
</reference>
<reference evidence="2" key="1">
    <citation type="submission" date="2020-11" db="EMBL/GenBank/DDBJ databases">
        <authorList>
            <person name="Koelle M."/>
            <person name="Horta M.A.C."/>
            <person name="Nowrousian M."/>
            <person name="Ohm R.A."/>
            <person name="Benz P."/>
            <person name="Pilgard A."/>
        </authorList>
    </citation>
    <scope>NUCLEOTIDE SEQUENCE</scope>
    <source>
        <strain evidence="2">FPRL280</strain>
    </source>
</reference>
<comment type="caution">
    <text evidence="2">The sequence shown here is derived from an EMBL/GenBank/DDBJ whole genome shotgun (WGS) entry which is preliminary data.</text>
</comment>
<evidence type="ECO:0008006" key="4">
    <source>
        <dbReference type="Google" id="ProtNLM"/>
    </source>
</evidence>
<evidence type="ECO:0000313" key="3">
    <source>
        <dbReference type="Proteomes" id="UP000639403"/>
    </source>
</evidence>
<keyword evidence="1" id="KW-0472">Membrane</keyword>
<evidence type="ECO:0000313" key="2">
    <source>
        <dbReference type="EMBL" id="KAF9806295.1"/>
    </source>
</evidence>
<feature type="transmembrane region" description="Helical" evidence="1">
    <location>
        <begin position="31"/>
        <end position="51"/>
    </location>
</feature>
<dbReference type="EMBL" id="JADOXO010000338">
    <property type="protein sequence ID" value="KAF9806295.1"/>
    <property type="molecule type" value="Genomic_DNA"/>
</dbReference>
<dbReference type="AlphaFoldDB" id="A0A8H7TYJ7"/>
<sequence length="325" mass="36126">MKQNAAVLLVPGVRVPFRHSPNDFQTSHRVFGSQTALIGIGLIVSLSAWLIRSVAGKRRLAVPTWHDVHFLNMCPVCRHLLNTRLTSAQTSMGDDSPERAGSLSEYPLSGVETAAARQQHWGWTFFLFASCISVLASVVNVSLLSAAHAYHTFSSPVKTPSVYMGLESLQRDPARGCRSRTTFPQSFATFHDDDVQQMTPVHAPDDKTSIAFGGKISAHATFYVPDYGLENCTMSVKNVERPPSPPDAVQDGDVEIWMLPEKGRLADKVYIDTLRFSPGVESTSRPFFCRSRSRMFFQWVCPQKACHIHYSIEGVTTMSWISMSQ</sequence>
<dbReference type="Proteomes" id="UP000639403">
    <property type="component" value="Unassembled WGS sequence"/>
</dbReference>
<protein>
    <recommendedName>
        <fullName evidence="4">Ubiquitin 3 binding protein But2 C-terminal domain-containing protein</fullName>
    </recommendedName>
</protein>